<name>A0A5B8ME29_9CHLO</name>
<sequence length="500" mass="56137">MVGGDSEYGYHNTRTRAAHAQNDAIIHKTFEEYTRLREGIREAELAEQRRDKLGGSLTSTSSGAYGSGSSPLSLRDREYVSSSPPEARRVQTRTSSQGLSGLRSRSTYTTSDLKTTSSAYGNFPKTREVYSSLTSAARRSSSDRTKGTATSSASSQKELDKKACVGLSNLGNTCFMNSILQCLFGVKELGEFFSDDVETGQIVRNRENKVAKAFQELVRKVLGSDIGSVVSPSGFHEKVKMKDRKWGGMRQHDSQEFLQFLLNVLREQCNRIAEKKPKYKELDGKGSQEDQAHEALKYYKSWHDSVIDDIFGGLLESSITCDNCNHISYCFDPFLDLSVPVPGSGMNSSSVNLHDCLSKFTEKEKLEDIEGYKCEKCKKQSTACKKLTVYKMPRVVILHLKRFSGGGFSRFSRFSKNSARVSFQMELDFGRYCYSSSEPSRYRLFAISHHSGSLTGGHYYAEVENAYDGCWYNFNDSMVTNCRQPDTSSSTAYVLFYRRI</sequence>
<evidence type="ECO:0000256" key="8">
    <source>
        <dbReference type="SAM" id="MobiDB-lite"/>
    </source>
</evidence>
<comment type="catalytic activity">
    <reaction evidence="1 7">
        <text>Thiol-dependent hydrolysis of ester, thioester, amide, peptide and isopeptide bonds formed by the C-terminal Gly of ubiquitin (a 76-residue protein attached to proteins as an intracellular targeting signal).</text>
        <dbReference type="EC" id="3.4.19.12"/>
    </reaction>
</comment>
<feature type="region of interest" description="Disordered" evidence="8">
    <location>
        <begin position="47"/>
        <end position="119"/>
    </location>
</feature>
<keyword evidence="4 7" id="KW-0833">Ubl conjugation pathway</keyword>
<dbReference type="GO" id="GO:0006508">
    <property type="term" value="P:proteolysis"/>
    <property type="evidence" value="ECO:0007669"/>
    <property type="project" value="UniProtKB-KW"/>
</dbReference>
<evidence type="ECO:0000256" key="1">
    <source>
        <dbReference type="ARBA" id="ARBA00000707"/>
    </source>
</evidence>
<dbReference type="EMBL" id="CP031035">
    <property type="protein sequence ID" value="QDZ18689.1"/>
    <property type="molecule type" value="Genomic_DNA"/>
</dbReference>
<feature type="compositionally biased region" description="Polar residues" evidence="8">
    <location>
        <begin position="108"/>
        <end position="119"/>
    </location>
</feature>
<dbReference type="CDD" id="cd02674">
    <property type="entry name" value="Peptidase_C19R"/>
    <property type="match status" value="1"/>
</dbReference>
<keyword evidence="5 7" id="KW-0378">Hydrolase</keyword>
<dbReference type="STRING" id="1764295.A0A5B8ME29"/>
<keyword evidence="11" id="KW-1185">Reference proteome</keyword>
<reference evidence="10 11" key="1">
    <citation type="submission" date="2018-07" db="EMBL/GenBank/DDBJ databases">
        <title>The complete nuclear genome of the prasinophyte Chloropicon primus (CCMP1205).</title>
        <authorList>
            <person name="Pombert J.-F."/>
            <person name="Otis C."/>
            <person name="Turmel M."/>
            <person name="Lemieux C."/>
        </authorList>
    </citation>
    <scope>NUCLEOTIDE SEQUENCE [LARGE SCALE GENOMIC DNA]</scope>
    <source>
        <strain evidence="10 11">CCMP1205</strain>
    </source>
</reference>
<dbReference type="InterPro" id="IPR001394">
    <property type="entry name" value="Peptidase_C19_UCH"/>
</dbReference>
<evidence type="ECO:0000313" key="11">
    <source>
        <dbReference type="Proteomes" id="UP000316726"/>
    </source>
</evidence>
<dbReference type="InterPro" id="IPR028889">
    <property type="entry name" value="USP"/>
</dbReference>
<protein>
    <recommendedName>
        <fullName evidence="7">Ubiquitin carboxyl-terminal hydrolase</fullName>
        <ecNumber evidence="7">3.4.19.12</ecNumber>
    </recommendedName>
</protein>
<dbReference type="PROSITE" id="PS00972">
    <property type="entry name" value="USP_1"/>
    <property type="match status" value="1"/>
</dbReference>
<keyword evidence="6 7" id="KW-0788">Thiol protease</keyword>
<evidence type="ECO:0000256" key="7">
    <source>
        <dbReference type="RuleBase" id="RU366025"/>
    </source>
</evidence>
<dbReference type="PROSITE" id="PS00973">
    <property type="entry name" value="USP_2"/>
    <property type="match status" value="1"/>
</dbReference>
<organism evidence="10 11">
    <name type="scientific">Chloropicon primus</name>
    <dbReference type="NCBI Taxonomy" id="1764295"/>
    <lineage>
        <taxon>Eukaryota</taxon>
        <taxon>Viridiplantae</taxon>
        <taxon>Chlorophyta</taxon>
        <taxon>Chloropicophyceae</taxon>
        <taxon>Chloropicales</taxon>
        <taxon>Chloropicaceae</taxon>
        <taxon>Chloropicon</taxon>
    </lineage>
</organism>
<feature type="compositionally biased region" description="Low complexity" evidence="8">
    <location>
        <begin position="54"/>
        <end position="73"/>
    </location>
</feature>
<dbReference type="PANTHER" id="PTHR21646:SF24">
    <property type="entry name" value="UBIQUITIN CARBOXYL-TERMINAL HYDROLASE"/>
    <property type="match status" value="1"/>
</dbReference>
<dbReference type="OrthoDB" id="292964at2759"/>
<dbReference type="InterPro" id="IPR050185">
    <property type="entry name" value="Ub_carboxyl-term_hydrolase"/>
</dbReference>
<gene>
    <name evidence="10" type="ORF">A3770_02p12070</name>
</gene>
<evidence type="ECO:0000313" key="10">
    <source>
        <dbReference type="EMBL" id="QDZ18689.1"/>
    </source>
</evidence>
<dbReference type="PROSITE" id="PS50235">
    <property type="entry name" value="USP_3"/>
    <property type="match status" value="1"/>
</dbReference>
<evidence type="ECO:0000256" key="6">
    <source>
        <dbReference type="ARBA" id="ARBA00022807"/>
    </source>
</evidence>
<dbReference type="GO" id="GO:0004843">
    <property type="term" value="F:cysteine-type deubiquitinase activity"/>
    <property type="evidence" value="ECO:0007669"/>
    <property type="project" value="UniProtKB-UniRule"/>
</dbReference>
<dbReference type="InterPro" id="IPR038765">
    <property type="entry name" value="Papain-like_cys_pep_sf"/>
</dbReference>
<evidence type="ECO:0000256" key="2">
    <source>
        <dbReference type="ARBA" id="ARBA00009085"/>
    </source>
</evidence>
<feature type="region of interest" description="Disordered" evidence="8">
    <location>
        <begin position="132"/>
        <end position="155"/>
    </location>
</feature>
<comment type="function">
    <text evidence="7">Recognizes and hydrolyzes the peptide bond at the C-terminal Gly of ubiquitin. Involved in the processing of poly-ubiquitin precursors as well as that of ubiquitinated proteins.</text>
</comment>
<proteinExistence type="inferred from homology"/>
<dbReference type="Pfam" id="PF00443">
    <property type="entry name" value="UCH"/>
    <property type="match status" value="1"/>
</dbReference>
<evidence type="ECO:0000256" key="5">
    <source>
        <dbReference type="ARBA" id="ARBA00022801"/>
    </source>
</evidence>
<evidence type="ECO:0000256" key="3">
    <source>
        <dbReference type="ARBA" id="ARBA00022670"/>
    </source>
</evidence>
<evidence type="ECO:0000259" key="9">
    <source>
        <dbReference type="PROSITE" id="PS50235"/>
    </source>
</evidence>
<dbReference type="Gene3D" id="3.90.70.10">
    <property type="entry name" value="Cysteine proteinases"/>
    <property type="match status" value="1"/>
</dbReference>
<dbReference type="PANTHER" id="PTHR21646">
    <property type="entry name" value="UBIQUITIN CARBOXYL-TERMINAL HYDROLASE"/>
    <property type="match status" value="1"/>
</dbReference>
<dbReference type="GO" id="GO:0016579">
    <property type="term" value="P:protein deubiquitination"/>
    <property type="evidence" value="ECO:0007669"/>
    <property type="project" value="InterPro"/>
</dbReference>
<evidence type="ECO:0000256" key="4">
    <source>
        <dbReference type="ARBA" id="ARBA00022786"/>
    </source>
</evidence>
<feature type="compositionally biased region" description="Low complexity" evidence="8">
    <location>
        <begin position="94"/>
        <end position="107"/>
    </location>
</feature>
<dbReference type="AlphaFoldDB" id="A0A5B8ME29"/>
<comment type="similarity">
    <text evidence="2 7">Belongs to the peptidase C19 family.</text>
</comment>
<dbReference type="InterPro" id="IPR018200">
    <property type="entry name" value="USP_CS"/>
</dbReference>
<dbReference type="Proteomes" id="UP000316726">
    <property type="component" value="Chromosome 2"/>
</dbReference>
<dbReference type="SUPFAM" id="SSF54001">
    <property type="entry name" value="Cysteine proteinases"/>
    <property type="match status" value="1"/>
</dbReference>
<accession>A0A5B8ME29</accession>
<keyword evidence="3 7" id="KW-0645">Protease</keyword>
<dbReference type="EC" id="3.4.19.12" evidence="7"/>
<feature type="domain" description="USP" evidence="9">
    <location>
        <begin position="165"/>
        <end position="500"/>
    </location>
</feature>